<gene>
    <name evidence="1" type="ORF">PABY_11100</name>
</gene>
<name>A0ABN6ZMT8_9CREN</name>
<dbReference type="EMBL" id="AP028907">
    <property type="protein sequence ID" value="BES81543.1"/>
    <property type="molecule type" value="Genomic_DNA"/>
</dbReference>
<evidence type="ECO:0000313" key="2">
    <source>
        <dbReference type="Proteomes" id="UP001341135"/>
    </source>
</evidence>
<sequence>MAGVERRKRLSSGETRVYYSYRATVPRHVAEELGLDPEGDLVLLLAARPRWYHLLNYNEEENLGTWRSLPEWAWAEACIAGRGPRGECRGLRLRGTSGSEERVREAWPRARLYCVP</sequence>
<dbReference type="Proteomes" id="UP001341135">
    <property type="component" value="Chromosome"/>
</dbReference>
<protein>
    <recommendedName>
        <fullName evidence="3">AbrB/MazE/SpoVT family DNA-binding domain-containing protein</fullName>
    </recommendedName>
</protein>
<keyword evidence="2" id="KW-1185">Reference proteome</keyword>
<accession>A0ABN6ZMT8</accession>
<organism evidence="1 2">
    <name type="scientific">Pyrodictium abyssi</name>
    <dbReference type="NCBI Taxonomy" id="54256"/>
    <lineage>
        <taxon>Archaea</taxon>
        <taxon>Thermoproteota</taxon>
        <taxon>Thermoprotei</taxon>
        <taxon>Desulfurococcales</taxon>
        <taxon>Pyrodictiaceae</taxon>
        <taxon>Pyrodictium</taxon>
    </lineage>
</organism>
<evidence type="ECO:0000313" key="1">
    <source>
        <dbReference type="EMBL" id="BES81543.1"/>
    </source>
</evidence>
<proteinExistence type="predicted"/>
<reference evidence="1 2" key="1">
    <citation type="submission" date="2023-09" db="EMBL/GenBank/DDBJ databases">
        <title>Pyrofollis japonicus gen. nov. sp. nov., a novel member of the family Pyrodictiaceae isolated from the Iheya North hydrothermal field.</title>
        <authorList>
            <person name="Miyazaki U."/>
            <person name="Sanari M."/>
            <person name="Tame A."/>
            <person name="Kitajima M."/>
            <person name="Okamoto A."/>
            <person name="Sawayama S."/>
            <person name="Miyazaki J."/>
            <person name="Takai K."/>
            <person name="Nakagawa S."/>
        </authorList>
    </citation>
    <scope>NUCLEOTIDE SEQUENCE [LARGE SCALE GENOMIC DNA]</scope>
    <source>
        <strain evidence="1 2">AV2</strain>
    </source>
</reference>
<evidence type="ECO:0008006" key="3">
    <source>
        <dbReference type="Google" id="ProtNLM"/>
    </source>
</evidence>